<protein>
    <submittedName>
        <fullName evidence="2">Uncharacterized protein</fullName>
    </submittedName>
</protein>
<feature type="region of interest" description="Disordered" evidence="1">
    <location>
        <begin position="394"/>
        <end position="510"/>
    </location>
</feature>
<feature type="compositionally biased region" description="Acidic residues" evidence="1">
    <location>
        <begin position="755"/>
        <end position="765"/>
    </location>
</feature>
<feature type="region of interest" description="Disordered" evidence="1">
    <location>
        <begin position="1"/>
        <end position="38"/>
    </location>
</feature>
<feature type="region of interest" description="Disordered" evidence="1">
    <location>
        <begin position="89"/>
        <end position="115"/>
    </location>
</feature>
<comment type="caution">
    <text evidence="2">The sequence shown here is derived from an EMBL/GenBank/DDBJ whole genome shotgun (WGS) entry which is preliminary data.</text>
</comment>
<accession>A0AAD6HSX5</accession>
<gene>
    <name evidence="2" type="ORF">N7493_002435</name>
</gene>
<reference evidence="2" key="1">
    <citation type="journal article" date="2023" name="IMA Fungus">
        <title>Comparative genomic study of the Penicillium genus elucidates a diverse pangenome and 15 lateral gene transfer events.</title>
        <authorList>
            <person name="Petersen C."/>
            <person name="Sorensen T."/>
            <person name="Nielsen M.R."/>
            <person name="Sondergaard T.E."/>
            <person name="Sorensen J.L."/>
            <person name="Fitzpatrick D.A."/>
            <person name="Frisvad J.C."/>
            <person name="Nielsen K.L."/>
        </authorList>
    </citation>
    <scope>NUCLEOTIDE SEQUENCE</scope>
    <source>
        <strain evidence="2">IBT 17514</strain>
    </source>
</reference>
<reference evidence="2" key="2">
    <citation type="submission" date="2023-01" db="EMBL/GenBank/DDBJ databases">
        <authorList>
            <person name="Petersen C."/>
        </authorList>
    </citation>
    <scope>NUCLEOTIDE SEQUENCE</scope>
    <source>
        <strain evidence="2">IBT 17514</strain>
    </source>
</reference>
<evidence type="ECO:0000256" key="1">
    <source>
        <dbReference type="SAM" id="MobiDB-lite"/>
    </source>
</evidence>
<organism evidence="2 3">
    <name type="scientific">Penicillium malachiteum</name>
    <dbReference type="NCBI Taxonomy" id="1324776"/>
    <lineage>
        <taxon>Eukaryota</taxon>
        <taxon>Fungi</taxon>
        <taxon>Dikarya</taxon>
        <taxon>Ascomycota</taxon>
        <taxon>Pezizomycotina</taxon>
        <taxon>Eurotiomycetes</taxon>
        <taxon>Eurotiomycetidae</taxon>
        <taxon>Eurotiales</taxon>
        <taxon>Aspergillaceae</taxon>
        <taxon>Penicillium</taxon>
    </lineage>
</organism>
<feature type="compositionally biased region" description="Basic and acidic residues" evidence="1">
    <location>
        <begin position="421"/>
        <end position="441"/>
    </location>
</feature>
<feature type="compositionally biased region" description="Basic and acidic residues" evidence="1">
    <location>
        <begin position="807"/>
        <end position="816"/>
    </location>
</feature>
<evidence type="ECO:0000313" key="2">
    <source>
        <dbReference type="EMBL" id="KAJ5733649.1"/>
    </source>
</evidence>
<dbReference type="Proteomes" id="UP001215712">
    <property type="component" value="Unassembled WGS sequence"/>
</dbReference>
<keyword evidence="3" id="KW-1185">Reference proteome</keyword>
<dbReference type="AlphaFoldDB" id="A0AAD6HSX5"/>
<feature type="region of interest" description="Disordered" evidence="1">
    <location>
        <begin position="614"/>
        <end position="668"/>
    </location>
</feature>
<feature type="region of interest" description="Disordered" evidence="1">
    <location>
        <begin position="749"/>
        <end position="837"/>
    </location>
</feature>
<feature type="region of interest" description="Disordered" evidence="1">
    <location>
        <begin position="172"/>
        <end position="203"/>
    </location>
</feature>
<sequence>MSPKKSRSRAMKRRATNSDPAMAMNSNPAGAPTAAHGNLGVDAMHNPAPPRLIIRPVTAHRNLGVDAMHNPTPPRLIIRPVTARNGQLMIKPSTNTSSPQGHGHSPQARGQNENRSRRFDFDTQGQYPSAGLAGLFTQATRNRFADALQSAMNEGFPASQASPLQYAIASSLQNAPTSPSTQSAPAVSPQNVQTSTASTQNVPAVSAPMQEVRLPSIRLPSMDDGGRSTNAFGRPLGLSMEHQTLDSRMDSSEMNPFAMRPPLRPDEMNPFGMRPPTRLDEMSPFDVRYPTQQGQMSRFDVRPRFQPTQSPTSMAPMNEPSNNTLPPLHDMPEERAMGLPLRNFWPPMGHGSLDTAQPFGMQPPTAHSLGHGITPQNMMAGSFGMAPEAQQMMPEQARQGGLHQMPASTPTMGEFYPAGRRTPENQDSDVRDTTREMDERMGLIPQQSESDGEGSDKEYRPVSPPKTPRRTPVQKKKGSTRAKGSKTKATKSKSKAKPKAKKPRAKGAEWKDPNHDNFFCEFSRPCSMTPSPDGMHYRKVVSHFFGRNKASTKLFPEFIWVHYCRKHYQRARYRADLWPFTQCELVLESLARMEEWGGVEDFQLTLRRRELKRVAGEEEAGDDGQLSDGGGGGEESGDEGKGAGEDGVQGSPTPAERHRRHPVAQVAPVPEWLRQSAARNMTFGDIRHIVKQIVGHMQQVAAAERAEREAVAGPERRPQRILETRVRFPDIEILPSFRPWVLSAGLQQRERGDEGGEGGEGEESIEALGGDPVPGIEGSGEEVAPVGSDEPLGEIGRAGSNRGGSESQRRRNDRNWLRMVSRVSPKGAVKKPGKDEM</sequence>
<proteinExistence type="predicted"/>
<dbReference type="EMBL" id="JAQJAN010000003">
    <property type="protein sequence ID" value="KAJ5733649.1"/>
    <property type="molecule type" value="Genomic_DNA"/>
</dbReference>
<feature type="compositionally biased region" description="Basic residues" evidence="1">
    <location>
        <begin position="467"/>
        <end position="505"/>
    </location>
</feature>
<name>A0AAD6HSX5_9EURO</name>
<feature type="compositionally biased region" description="Basic residues" evidence="1">
    <location>
        <begin position="1"/>
        <end position="15"/>
    </location>
</feature>
<evidence type="ECO:0000313" key="3">
    <source>
        <dbReference type="Proteomes" id="UP001215712"/>
    </source>
</evidence>